<sequence>MGFAAQFILFLEDSCWRSSLAQYALSNSQISLTSHSGLTRLDRAKEKAKNHEHISRNDFPEGFIFGTGTSAYQVEGAAAEDGRSISVWDDITLRTPGMIADGSNGNVACDVYHRYKDDIRLMKQMGFDSYRFSISWSRVLPGKTFAGINKKGIDYYNDVINTVIANGMIPFVTLFHWDLPNCLQLEYGGMLSDQIVNDFVQFAELCFQEFGDRVKFWTTFNEPWSYVVYGYTRGDDFIEDDSTGNNSTVVQYSSQRARMRLPPNKLSRRRFDSTTQTNRDTWFPVKDPAKDAYTAARNMLLCHSTAVQSYRQKFEIYQNGKIGIVLNSNCHYAFENTSQNNLAAETAFDFMLGWFLEPVLFGQFPPSMLRFAADNIVPFSDEEMRGLAGSVDWTDSSWLWIVPNGLYGHLEYLQDRYKKRMPPLYITENGVADNNDVKLTAKQACVDTTRVQYHQKHLTYLLLAIENLKLDVRGYFVWSYCDNFEWTAGYQSRFGIIYTDYVNNLTRYMKNSAFWFTKFLKPSLPTSPTSDKK</sequence>
<dbReference type="PRINTS" id="PR00131">
    <property type="entry name" value="GLHYDRLASE1"/>
</dbReference>
<dbReference type="GO" id="GO:0005975">
    <property type="term" value="P:carbohydrate metabolic process"/>
    <property type="evidence" value="ECO:0007669"/>
    <property type="project" value="InterPro"/>
</dbReference>
<dbReference type="Proteomes" id="UP000504604">
    <property type="component" value="Linkage group LG3"/>
</dbReference>
<dbReference type="PROSITE" id="PS00653">
    <property type="entry name" value="GLYCOSYL_HYDROL_F1_2"/>
    <property type="match status" value="1"/>
</dbReference>
<name>A0A8M8ULV9_SESIN</name>
<organism evidence="7 8">
    <name type="scientific">Sesamum indicum</name>
    <name type="common">Oriental sesame</name>
    <name type="synonym">Sesamum orientale</name>
    <dbReference type="NCBI Taxonomy" id="4182"/>
    <lineage>
        <taxon>Eukaryota</taxon>
        <taxon>Viridiplantae</taxon>
        <taxon>Streptophyta</taxon>
        <taxon>Embryophyta</taxon>
        <taxon>Tracheophyta</taxon>
        <taxon>Spermatophyta</taxon>
        <taxon>Magnoliopsida</taxon>
        <taxon>eudicotyledons</taxon>
        <taxon>Gunneridae</taxon>
        <taxon>Pentapetalae</taxon>
        <taxon>asterids</taxon>
        <taxon>lamiids</taxon>
        <taxon>Lamiales</taxon>
        <taxon>Pedaliaceae</taxon>
        <taxon>Sesamum</taxon>
    </lineage>
</organism>
<comment type="similarity">
    <text evidence="1 5">Belongs to the glycosyl hydrolase 1 family.</text>
</comment>
<dbReference type="InterPro" id="IPR001360">
    <property type="entry name" value="Glyco_hydro_1"/>
</dbReference>
<proteinExistence type="inferred from homology"/>
<dbReference type="PANTHER" id="PTHR10353">
    <property type="entry name" value="GLYCOSYL HYDROLASE"/>
    <property type="match status" value="1"/>
</dbReference>
<evidence type="ECO:0000256" key="3">
    <source>
        <dbReference type="ARBA" id="ARBA00023295"/>
    </source>
</evidence>
<dbReference type="Pfam" id="PF00232">
    <property type="entry name" value="Glyco_hydro_1"/>
    <property type="match status" value="1"/>
</dbReference>
<dbReference type="InterPro" id="IPR033132">
    <property type="entry name" value="GH_1_N_CS"/>
</dbReference>
<accession>A0A8M8ULV9</accession>
<dbReference type="GO" id="GO:0008422">
    <property type="term" value="F:beta-glucosidase activity"/>
    <property type="evidence" value="ECO:0007669"/>
    <property type="project" value="TreeGrafter"/>
</dbReference>
<evidence type="ECO:0000256" key="4">
    <source>
        <dbReference type="PROSITE-ProRule" id="PRU10055"/>
    </source>
</evidence>
<dbReference type="OrthoDB" id="911808at2759"/>
<reference evidence="8" key="1">
    <citation type="submission" date="2025-08" db="UniProtKB">
        <authorList>
            <consortium name="RefSeq"/>
        </authorList>
    </citation>
    <scope>IDENTIFICATION</scope>
</reference>
<dbReference type="PROSITE" id="PS00572">
    <property type="entry name" value="GLYCOSYL_HYDROL_F1_1"/>
    <property type="match status" value="1"/>
</dbReference>
<dbReference type="PANTHER" id="PTHR10353:SF137">
    <property type="entry name" value="MYROSINASE 3-RELATED"/>
    <property type="match status" value="1"/>
</dbReference>
<keyword evidence="3 6" id="KW-0326">Glycosidase</keyword>
<evidence type="ECO:0000256" key="5">
    <source>
        <dbReference type="RuleBase" id="RU003690"/>
    </source>
</evidence>
<dbReference type="InterPro" id="IPR017853">
    <property type="entry name" value="GH"/>
</dbReference>
<evidence type="ECO:0000256" key="1">
    <source>
        <dbReference type="ARBA" id="ARBA00010838"/>
    </source>
</evidence>
<keyword evidence="7" id="KW-1185">Reference proteome</keyword>
<dbReference type="RefSeq" id="XP_020547843.1">
    <property type="nucleotide sequence ID" value="XM_020692184.1"/>
</dbReference>
<dbReference type="InterPro" id="IPR018120">
    <property type="entry name" value="Glyco_hydro_1_AS"/>
</dbReference>
<dbReference type="Gene3D" id="3.20.20.80">
    <property type="entry name" value="Glycosidases"/>
    <property type="match status" value="2"/>
</dbReference>
<protein>
    <submittedName>
        <fullName evidence="8">Beta-glucosidase 24-like</fullName>
    </submittedName>
</protein>
<evidence type="ECO:0000313" key="7">
    <source>
        <dbReference type="Proteomes" id="UP000504604"/>
    </source>
</evidence>
<dbReference type="KEGG" id="sind:105157104"/>
<gene>
    <name evidence="8" type="primary">LOC105157104</name>
</gene>
<keyword evidence="2 6" id="KW-0378">Hydrolase</keyword>
<evidence type="ECO:0000313" key="8">
    <source>
        <dbReference type="RefSeq" id="XP_020547843.1"/>
    </source>
</evidence>
<dbReference type="SUPFAM" id="SSF51445">
    <property type="entry name" value="(Trans)glycosidases"/>
    <property type="match status" value="1"/>
</dbReference>
<evidence type="ECO:0000256" key="2">
    <source>
        <dbReference type="ARBA" id="ARBA00022801"/>
    </source>
</evidence>
<dbReference type="AlphaFoldDB" id="A0A8M8ULV9"/>
<evidence type="ECO:0000256" key="6">
    <source>
        <dbReference type="RuleBase" id="RU004468"/>
    </source>
</evidence>
<feature type="active site" description="Nucleophile" evidence="4">
    <location>
        <position position="428"/>
    </location>
</feature>
<dbReference type="GeneID" id="105157104"/>